<dbReference type="GO" id="GO:0016830">
    <property type="term" value="F:carbon-carbon lyase activity"/>
    <property type="evidence" value="ECO:0007669"/>
    <property type="project" value="UniProtKB-UniRule"/>
</dbReference>
<evidence type="ECO:0000256" key="1">
    <source>
        <dbReference type="ARBA" id="ARBA00004863"/>
    </source>
</evidence>
<gene>
    <name evidence="4 5" type="primary">mqnD</name>
    <name evidence="5" type="ORF">ENSA5_20780</name>
</gene>
<dbReference type="InterPro" id="IPR003773">
    <property type="entry name" value="Menaquinone_biosynth"/>
</dbReference>
<reference evidence="5 6" key="1">
    <citation type="submission" date="2018-03" db="EMBL/GenBank/DDBJ databases">
        <title>Draft Genome Sequences of the Obligatory Marine Myxobacteria Enhygromyxa salina SWB005.</title>
        <authorList>
            <person name="Poehlein A."/>
            <person name="Moghaddam J.A."/>
            <person name="Harms H."/>
            <person name="Alanjari M."/>
            <person name="Koenig G.M."/>
            <person name="Daniel R."/>
            <person name="Schaeberle T.F."/>
        </authorList>
    </citation>
    <scope>NUCLEOTIDE SEQUENCE [LARGE SCALE GENOMIC DNA]</scope>
    <source>
        <strain evidence="5 6">SWB005</strain>
    </source>
</reference>
<proteinExistence type="inferred from homology"/>
<dbReference type="GO" id="GO:0009234">
    <property type="term" value="P:menaquinone biosynthetic process"/>
    <property type="evidence" value="ECO:0007669"/>
    <property type="project" value="UniProtKB-UniRule"/>
</dbReference>
<dbReference type="Pfam" id="PF02621">
    <property type="entry name" value="VitK2_biosynth"/>
    <property type="match status" value="1"/>
</dbReference>
<name>A0A2S9YCJ4_9BACT</name>
<evidence type="ECO:0000256" key="3">
    <source>
        <dbReference type="ARBA" id="ARBA00023239"/>
    </source>
</evidence>
<dbReference type="EMBL" id="PVNK01000111">
    <property type="protein sequence ID" value="PRQ02813.1"/>
    <property type="molecule type" value="Genomic_DNA"/>
</dbReference>
<dbReference type="SUPFAM" id="SSF53850">
    <property type="entry name" value="Periplasmic binding protein-like II"/>
    <property type="match status" value="1"/>
</dbReference>
<keyword evidence="6" id="KW-1185">Reference proteome</keyword>
<dbReference type="OrthoDB" id="9809439at2"/>
<dbReference type="HAMAP" id="MF_00996">
    <property type="entry name" value="MqnD"/>
    <property type="match status" value="1"/>
</dbReference>
<evidence type="ECO:0000313" key="6">
    <source>
        <dbReference type="Proteomes" id="UP000237968"/>
    </source>
</evidence>
<dbReference type="PANTHER" id="PTHR37167">
    <property type="entry name" value="1,4-DIHYDROXY-6-NAPHTOATE SYNTHASE"/>
    <property type="match status" value="1"/>
</dbReference>
<protein>
    <recommendedName>
        <fullName evidence="4">1,4-dihydroxy-6-naphtoate synthase</fullName>
        <ecNumber evidence="4">4.1.99.29</ecNumber>
    </recommendedName>
    <alternativeName>
        <fullName evidence="4">Menaquinone biosynthetic enzyme MqnD</fullName>
    </alternativeName>
</protein>
<dbReference type="Gene3D" id="3.40.190.10">
    <property type="entry name" value="Periplasmic binding protein-like II"/>
    <property type="match status" value="2"/>
</dbReference>
<comment type="pathway">
    <text evidence="1 4">Quinol/quinone metabolism; menaquinone biosynthesis.</text>
</comment>
<feature type="binding site" evidence="4">
    <location>
        <begin position="61"/>
        <end position="63"/>
    </location>
    <ligand>
        <name>substrate</name>
    </ligand>
</feature>
<sequence>MSEVLDVGFSSCPNDTFMFHGLMSGDVEVPGLSFRPAIADIEALNLRALGRAAGQPLPVTKLSASALGHLCDRYAVLGAGAALGRGCGPLVVRRDADRELDGLGALRGRAVAIPGEYTTAHLLLRTFFSEAAPGEALDLRVMRFEQIMPAVAAGQVDAGLIIHESRFTYAEHGLVELADLGVSWERATGLPIPLGMICAQRSLAPAIVDAVEDGLRRSVELAFAAPERSRAWIREHAQELDDEVCRRHIELYVNRFSVELGDEGRAAIDELLRRGRASGFLPEARTCWR</sequence>
<dbReference type="UniPathway" id="UPA00079"/>
<comment type="catalytic activity">
    <reaction evidence="4">
        <text>cyclic dehypoxanthinylfutalosinate = 1,4-dihydroxy-6-naphthoate + dihydroxyacetone</text>
        <dbReference type="Rhea" id="RHEA:33087"/>
        <dbReference type="ChEBI" id="CHEBI:16016"/>
        <dbReference type="ChEBI" id="CHEBI:64254"/>
        <dbReference type="ChEBI" id="CHEBI:64270"/>
        <dbReference type="EC" id="4.1.99.29"/>
    </reaction>
</comment>
<comment type="similarity">
    <text evidence="4">Belongs to the MqnA/MqnD family. MqnD subfamily.</text>
</comment>
<dbReference type="InterPro" id="IPR030869">
    <property type="entry name" value="MqnD"/>
</dbReference>
<dbReference type="EC" id="4.1.99.29" evidence="4"/>
<organism evidence="5 6">
    <name type="scientific">Enhygromyxa salina</name>
    <dbReference type="NCBI Taxonomy" id="215803"/>
    <lineage>
        <taxon>Bacteria</taxon>
        <taxon>Pseudomonadati</taxon>
        <taxon>Myxococcota</taxon>
        <taxon>Polyangia</taxon>
        <taxon>Nannocystales</taxon>
        <taxon>Nannocystaceae</taxon>
        <taxon>Enhygromyxa</taxon>
    </lineage>
</organism>
<feature type="binding site" evidence="4">
    <location>
        <begin position="119"/>
        <end position="120"/>
    </location>
    <ligand>
        <name>substrate</name>
    </ligand>
</feature>
<keyword evidence="3 4" id="KW-0456">Lyase</keyword>
<dbReference type="PANTHER" id="PTHR37167:SF1">
    <property type="entry name" value="1,4-DIHYDROXY-6-NAPHTOATE SYNTHASE"/>
    <property type="match status" value="1"/>
</dbReference>
<accession>A0A2S9YCJ4</accession>
<dbReference type="RefSeq" id="WP_106391512.1">
    <property type="nucleotide sequence ID" value="NZ_PVNK01000111.1"/>
</dbReference>
<evidence type="ECO:0000256" key="4">
    <source>
        <dbReference type="HAMAP-Rule" id="MF_00996"/>
    </source>
</evidence>
<evidence type="ECO:0000313" key="5">
    <source>
        <dbReference type="EMBL" id="PRQ02813.1"/>
    </source>
</evidence>
<keyword evidence="2 4" id="KW-0474">Menaquinone biosynthesis</keyword>
<feature type="active site" description="Proton acceptor" evidence="4">
    <location>
        <position position="163"/>
    </location>
</feature>
<dbReference type="AlphaFoldDB" id="A0A2S9YCJ4"/>
<dbReference type="CDD" id="cd13635">
    <property type="entry name" value="PBP2_Ttha1568_Mqnd"/>
    <property type="match status" value="1"/>
</dbReference>
<dbReference type="Proteomes" id="UP000237968">
    <property type="component" value="Unassembled WGS sequence"/>
</dbReference>
<comment type="function">
    <text evidence="4">Catalyzes the conversion of cyclic dehypoxanthine futalosine (cyclic DHFL) into 1,4-dihydroxy-6-naphthoate, a step in the biosynthesis of menaquinone (MK, vitamin K2).</text>
</comment>
<evidence type="ECO:0000256" key="2">
    <source>
        <dbReference type="ARBA" id="ARBA00022428"/>
    </source>
</evidence>
<comment type="caution">
    <text evidence="5">The sequence shown here is derived from an EMBL/GenBank/DDBJ whole genome shotgun (WGS) entry which is preliminary data.</text>
</comment>